<reference evidence="3" key="1">
    <citation type="submission" date="2016-10" db="EMBL/GenBank/DDBJ databases">
        <authorList>
            <person name="Varghese N."/>
            <person name="Submissions S."/>
        </authorList>
    </citation>
    <scope>NUCLEOTIDE SEQUENCE [LARGE SCALE GENOMIC DNA]</scope>
    <source>
        <strain evidence="3">BL36</strain>
    </source>
</reference>
<feature type="region of interest" description="Disordered" evidence="1">
    <location>
        <begin position="43"/>
        <end position="80"/>
    </location>
</feature>
<evidence type="ECO:0000313" key="3">
    <source>
        <dbReference type="Proteomes" id="UP000199048"/>
    </source>
</evidence>
<protein>
    <submittedName>
        <fullName evidence="2">Uncharacterized protein</fullName>
    </submittedName>
</protein>
<sequence>MRAFICGALVFGSTVVPVLANDFERQRELNILKDIESSQRQQLELAREQAQRDKDRARREENAYVNAQRDAQSARRFDRR</sequence>
<dbReference type="AlphaFoldDB" id="A0A1I4IX09"/>
<proteinExistence type="predicted"/>
<evidence type="ECO:0000313" key="2">
    <source>
        <dbReference type="EMBL" id="SFL58855.1"/>
    </source>
</evidence>
<dbReference type="RefSeq" id="WP_139234068.1">
    <property type="nucleotide sequence ID" value="NZ_FOTK01000007.1"/>
</dbReference>
<name>A0A1I4IX09_9HYPH</name>
<organism evidence="2 3">
    <name type="scientific">Methylobacterium pseudosasicola</name>
    <dbReference type="NCBI Taxonomy" id="582667"/>
    <lineage>
        <taxon>Bacteria</taxon>
        <taxon>Pseudomonadati</taxon>
        <taxon>Pseudomonadota</taxon>
        <taxon>Alphaproteobacteria</taxon>
        <taxon>Hyphomicrobiales</taxon>
        <taxon>Methylobacteriaceae</taxon>
        <taxon>Methylobacterium</taxon>
    </lineage>
</organism>
<accession>A0A1I4IX09</accession>
<evidence type="ECO:0000256" key="1">
    <source>
        <dbReference type="SAM" id="MobiDB-lite"/>
    </source>
</evidence>
<dbReference type="Proteomes" id="UP000199048">
    <property type="component" value="Unassembled WGS sequence"/>
</dbReference>
<dbReference type="OrthoDB" id="8001050at2"/>
<dbReference type="EMBL" id="FOTK01000007">
    <property type="protein sequence ID" value="SFL58855.1"/>
    <property type="molecule type" value="Genomic_DNA"/>
</dbReference>
<keyword evidence="3" id="KW-1185">Reference proteome</keyword>
<feature type="compositionally biased region" description="Basic and acidic residues" evidence="1">
    <location>
        <begin position="45"/>
        <end position="62"/>
    </location>
</feature>
<gene>
    <name evidence="2" type="ORF">SAMN05192568_100714</name>
</gene>